<evidence type="ECO:0000256" key="4">
    <source>
        <dbReference type="ARBA" id="ARBA00023136"/>
    </source>
</evidence>
<evidence type="ECO:0000256" key="5">
    <source>
        <dbReference type="ARBA" id="ARBA00034313"/>
    </source>
</evidence>
<protein>
    <recommendedName>
        <fullName evidence="9">DUF1772-domain-containing protein</fullName>
    </recommendedName>
</protein>
<dbReference type="PANTHER" id="PTHR35042">
    <property type="entry name" value="ANTHRONE OXYGENASE ENCC"/>
    <property type="match status" value="1"/>
</dbReference>
<evidence type="ECO:0000256" key="3">
    <source>
        <dbReference type="ARBA" id="ARBA00022989"/>
    </source>
</evidence>
<dbReference type="Pfam" id="PF08592">
    <property type="entry name" value="Anthrone_oxy"/>
    <property type="match status" value="1"/>
</dbReference>
<accession>A0ABR4E1F4</accession>
<comment type="subcellular location">
    <subcellularLocation>
        <location evidence="1">Membrane</location>
        <topology evidence="1">Multi-pass membrane protein</topology>
    </subcellularLocation>
</comment>
<reference evidence="7 8" key="1">
    <citation type="submission" date="2024-03" db="EMBL/GenBank/DDBJ databases">
        <title>A high-quality draft genome sequence of Diaporthe vaccinii, a causative agent of upright dieback and viscid rot disease in cranberry plants.</title>
        <authorList>
            <person name="Sarrasin M."/>
            <person name="Lang B.F."/>
            <person name="Burger G."/>
        </authorList>
    </citation>
    <scope>NUCLEOTIDE SEQUENCE [LARGE SCALE GENOMIC DNA]</scope>
    <source>
        <strain evidence="7 8">IS7</strain>
    </source>
</reference>
<evidence type="ECO:0000313" key="7">
    <source>
        <dbReference type="EMBL" id="KAL2276255.1"/>
    </source>
</evidence>
<evidence type="ECO:0000256" key="1">
    <source>
        <dbReference type="ARBA" id="ARBA00004141"/>
    </source>
</evidence>
<dbReference type="PANTHER" id="PTHR35042:SF1">
    <property type="entry name" value="DUF1772-DOMAIN-CONTAINING PROTEIN"/>
    <property type="match status" value="1"/>
</dbReference>
<keyword evidence="4 6" id="KW-0472">Membrane</keyword>
<evidence type="ECO:0000256" key="2">
    <source>
        <dbReference type="ARBA" id="ARBA00022692"/>
    </source>
</evidence>
<dbReference type="InterPro" id="IPR013901">
    <property type="entry name" value="Anthrone_oxy"/>
</dbReference>
<keyword evidence="3 6" id="KW-1133">Transmembrane helix</keyword>
<dbReference type="Proteomes" id="UP001600888">
    <property type="component" value="Unassembled WGS sequence"/>
</dbReference>
<dbReference type="EMBL" id="JBAWTH010000119">
    <property type="protein sequence ID" value="KAL2276255.1"/>
    <property type="molecule type" value="Genomic_DNA"/>
</dbReference>
<name>A0ABR4E1F4_9PEZI</name>
<comment type="caution">
    <text evidence="7">The sequence shown here is derived from an EMBL/GenBank/DDBJ whole genome shotgun (WGS) entry which is preliminary data.</text>
</comment>
<keyword evidence="8" id="KW-1185">Reference proteome</keyword>
<keyword evidence="2 6" id="KW-0812">Transmembrane</keyword>
<evidence type="ECO:0008006" key="9">
    <source>
        <dbReference type="Google" id="ProtNLM"/>
    </source>
</evidence>
<comment type="similarity">
    <text evidence="5">Belongs to the anthrone oxygenase family.</text>
</comment>
<feature type="transmembrane region" description="Helical" evidence="6">
    <location>
        <begin position="104"/>
        <end position="124"/>
    </location>
</feature>
<evidence type="ECO:0000256" key="6">
    <source>
        <dbReference type="SAM" id="Phobius"/>
    </source>
</evidence>
<feature type="transmembrane region" description="Helical" evidence="6">
    <location>
        <begin position="12"/>
        <end position="38"/>
    </location>
</feature>
<proteinExistence type="inferred from homology"/>
<feature type="transmembrane region" description="Helical" evidence="6">
    <location>
        <begin position="59"/>
        <end position="76"/>
    </location>
</feature>
<organism evidence="7 8">
    <name type="scientific">Diaporthe vaccinii</name>
    <dbReference type="NCBI Taxonomy" id="105482"/>
    <lineage>
        <taxon>Eukaryota</taxon>
        <taxon>Fungi</taxon>
        <taxon>Dikarya</taxon>
        <taxon>Ascomycota</taxon>
        <taxon>Pezizomycotina</taxon>
        <taxon>Sordariomycetes</taxon>
        <taxon>Sordariomycetidae</taxon>
        <taxon>Diaporthales</taxon>
        <taxon>Diaporthaceae</taxon>
        <taxon>Diaporthe</taxon>
        <taxon>Diaporthe eres species complex</taxon>
    </lineage>
</organism>
<evidence type="ECO:0000313" key="8">
    <source>
        <dbReference type="Proteomes" id="UP001600888"/>
    </source>
</evidence>
<feature type="transmembrane region" description="Helical" evidence="6">
    <location>
        <begin position="161"/>
        <end position="178"/>
    </location>
</feature>
<gene>
    <name evidence="7" type="ORF">FJTKL_01022</name>
</gene>
<sequence>MADTPLLRSTASLVGITSTFMLSGFNISTSTLFVPLMYKLDKQTSARMFDRMYHDGIKVVVPLAAAGITSFSYLAYTSPSPSPVGGVGVGAGAGVLGTGLSKSLAFSVAAGLVVATLAWTRVVVMPVNERLISVAREVGAKDKVSAGDVEALLRRWWWMNYVRGAGALAAGVLALAASL</sequence>